<keyword evidence="1" id="KW-1133">Transmembrane helix</keyword>
<comment type="caution">
    <text evidence="2">The sequence shown here is derived from an EMBL/GenBank/DDBJ whole genome shotgun (WGS) entry which is preliminary data.</text>
</comment>
<name>A0A484G6L7_COLOR</name>
<protein>
    <submittedName>
        <fullName evidence="2">Uncharacterized protein</fullName>
    </submittedName>
</protein>
<keyword evidence="1" id="KW-0812">Transmembrane</keyword>
<evidence type="ECO:0000256" key="1">
    <source>
        <dbReference type="SAM" id="Phobius"/>
    </source>
</evidence>
<accession>A0A484G6L7</accession>
<dbReference type="EMBL" id="AMCV02000001">
    <property type="protein sequence ID" value="TDZ26089.1"/>
    <property type="molecule type" value="Genomic_DNA"/>
</dbReference>
<sequence length="73" mass="7841">MIRLNDSDTAFDGLLHWTSVVQRKQHINIVKNCSQSDPKALQPVGITASVACSACVATCVVAIHIVMHTSLVP</sequence>
<keyword evidence="3" id="KW-1185">Reference proteome</keyword>
<keyword evidence="1" id="KW-0472">Membrane</keyword>
<feature type="transmembrane region" description="Helical" evidence="1">
    <location>
        <begin position="44"/>
        <end position="67"/>
    </location>
</feature>
<reference evidence="3" key="1">
    <citation type="journal article" date="2013" name="New Phytol.">
        <title>Comparative genomic and transcriptomic analyses reveal the hemibiotrophic stage shift of Colletotrichum fungi.</title>
        <authorList>
            <person name="Gan P."/>
            <person name="Ikeda K."/>
            <person name="Irieda H."/>
            <person name="Narusaka M."/>
            <person name="O'Connell R.J."/>
            <person name="Narusaka Y."/>
            <person name="Takano Y."/>
            <person name="Kubo Y."/>
            <person name="Shirasu K."/>
        </authorList>
    </citation>
    <scope>NUCLEOTIDE SEQUENCE [LARGE SCALE GENOMIC DNA]</scope>
    <source>
        <strain evidence="3">104-T / ATCC 96160 / CBS 514.97 / LARS 414 / MAFF 240422</strain>
    </source>
</reference>
<gene>
    <name evidence="2" type="ORF">Cob_v000060</name>
</gene>
<evidence type="ECO:0000313" key="2">
    <source>
        <dbReference type="EMBL" id="TDZ26089.1"/>
    </source>
</evidence>
<dbReference type="Proteomes" id="UP000014480">
    <property type="component" value="Unassembled WGS sequence"/>
</dbReference>
<organism evidence="2 3">
    <name type="scientific">Colletotrichum orbiculare (strain 104-T / ATCC 96160 / CBS 514.97 / LARS 414 / MAFF 240422)</name>
    <name type="common">Cucumber anthracnose fungus</name>
    <name type="synonym">Colletotrichum lagenarium</name>
    <dbReference type="NCBI Taxonomy" id="1213857"/>
    <lineage>
        <taxon>Eukaryota</taxon>
        <taxon>Fungi</taxon>
        <taxon>Dikarya</taxon>
        <taxon>Ascomycota</taxon>
        <taxon>Pezizomycotina</taxon>
        <taxon>Sordariomycetes</taxon>
        <taxon>Hypocreomycetidae</taxon>
        <taxon>Glomerellales</taxon>
        <taxon>Glomerellaceae</taxon>
        <taxon>Colletotrichum</taxon>
        <taxon>Colletotrichum orbiculare species complex</taxon>
    </lineage>
</organism>
<reference evidence="3" key="2">
    <citation type="journal article" date="2019" name="Mol. Plant Microbe Interact.">
        <title>Genome sequence resources for four phytopathogenic fungi from the Colletotrichum orbiculare species complex.</title>
        <authorList>
            <person name="Gan P."/>
            <person name="Tsushima A."/>
            <person name="Narusaka M."/>
            <person name="Narusaka Y."/>
            <person name="Takano Y."/>
            <person name="Kubo Y."/>
            <person name="Shirasu K."/>
        </authorList>
    </citation>
    <scope>GENOME REANNOTATION</scope>
    <source>
        <strain evidence="3">104-T / ATCC 96160 / CBS 514.97 / LARS 414 / MAFF 240422</strain>
    </source>
</reference>
<evidence type="ECO:0000313" key="3">
    <source>
        <dbReference type="Proteomes" id="UP000014480"/>
    </source>
</evidence>
<dbReference type="AlphaFoldDB" id="A0A484G6L7"/>
<proteinExistence type="predicted"/>